<organism evidence="6 7">
    <name type="scientific">Anoxybacter fermentans</name>
    <dbReference type="NCBI Taxonomy" id="1323375"/>
    <lineage>
        <taxon>Bacteria</taxon>
        <taxon>Bacillati</taxon>
        <taxon>Bacillota</taxon>
        <taxon>Clostridia</taxon>
        <taxon>Halanaerobiales</taxon>
        <taxon>Anoxybacter</taxon>
    </lineage>
</organism>
<evidence type="ECO:0000256" key="3">
    <source>
        <dbReference type="ARBA" id="ARBA00022884"/>
    </source>
</evidence>
<evidence type="ECO:0000256" key="4">
    <source>
        <dbReference type="ARBA" id="ARBA00023118"/>
    </source>
</evidence>
<accession>A0A3S9SVW5</accession>
<dbReference type="Pfam" id="PF17953">
    <property type="entry name" value="Csm4_C"/>
    <property type="match status" value="1"/>
</dbReference>
<dbReference type="EMBL" id="CP016379">
    <property type="protein sequence ID" value="AZR72424.1"/>
    <property type="molecule type" value="Genomic_DNA"/>
</dbReference>
<dbReference type="RefSeq" id="WP_127015758.1">
    <property type="nucleotide sequence ID" value="NZ_CP016379.1"/>
</dbReference>
<dbReference type="InterPro" id="IPR005510">
    <property type="entry name" value="Csm4"/>
</dbReference>
<dbReference type="Proteomes" id="UP000267250">
    <property type="component" value="Chromosome"/>
</dbReference>
<dbReference type="AlphaFoldDB" id="A0A3S9SVW5"/>
<name>A0A3S9SVW5_9FIRM</name>
<dbReference type="KEGG" id="aft:BBF96_02845"/>
<evidence type="ECO:0000256" key="2">
    <source>
        <dbReference type="ARBA" id="ARBA00016109"/>
    </source>
</evidence>
<evidence type="ECO:0000313" key="7">
    <source>
        <dbReference type="Proteomes" id="UP000267250"/>
    </source>
</evidence>
<protein>
    <recommendedName>
        <fullName evidence="2">CRISPR system Cms protein Csm4</fullName>
    </recommendedName>
</protein>
<dbReference type="NCBIfam" id="TIGR01903">
    <property type="entry name" value="cas5_csm4"/>
    <property type="match status" value="1"/>
</dbReference>
<reference evidence="6 7" key="1">
    <citation type="submission" date="2016-07" db="EMBL/GenBank/DDBJ databases">
        <title>Genome and transcriptome analysis of iron-reducing fermentative bacteria Anoxybacter fermentans.</title>
        <authorList>
            <person name="Zeng X."/>
            <person name="Shao Z."/>
        </authorList>
    </citation>
    <scope>NUCLEOTIDE SEQUENCE [LARGE SCALE GENOMIC DNA]</scope>
    <source>
        <strain evidence="6 7">DY22613</strain>
    </source>
</reference>
<keyword evidence="3" id="KW-0694">RNA-binding</keyword>
<proteinExistence type="inferred from homology"/>
<dbReference type="InterPro" id="IPR040932">
    <property type="entry name" value="Csm4_C"/>
</dbReference>
<gene>
    <name evidence="6" type="ORF">BBF96_02845</name>
</gene>
<evidence type="ECO:0000256" key="1">
    <source>
        <dbReference type="ARBA" id="ARBA00005772"/>
    </source>
</evidence>
<evidence type="ECO:0000259" key="5">
    <source>
        <dbReference type="Pfam" id="PF17953"/>
    </source>
</evidence>
<keyword evidence="4" id="KW-0051">Antiviral defense</keyword>
<feature type="domain" description="Csm4 C-terminal" evidence="5">
    <location>
        <begin position="268"/>
        <end position="354"/>
    </location>
</feature>
<sequence length="359" mass="41885">MKVVKLLIGDRAKFHFGNYKRELTSVFSSDSLFSAIINNYALLYPEKTEQIIDKFRKREYLISSCYLGIDFWNGEKKKKTIYFLIKPFWRIGRDRNEENDDDLRKRKMIKKLKYLSLNVYNDLLNAWNEEKGFFEYDLSAQFIIGNKFCISNQEVDDLNLTFEEKRKLADLNFIKEYSTPKVAVNRITNKSEAFYYENNIELSYKKIGDYTLKPFFYFLANQAFVENKEIRASLNLLCDEGLGGRRSMGIGQFQNCVYEDITGVLSHEGNKYISLSIVFPKKEEVDNVLSYNLVKRNGYIFSNGGRAFRKKDVRVMQEGSIFNCKVEGQFLDLKPEGFKLPHKVYLNGNSFLIGFGGGK</sequence>
<comment type="similarity">
    <text evidence="1">Belongs to the CRISPR-associated Csm4 family.</text>
</comment>
<dbReference type="GO" id="GO:0003723">
    <property type="term" value="F:RNA binding"/>
    <property type="evidence" value="ECO:0007669"/>
    <property type="project" value="UniProtKB-KW"/>
</dbReference>
<dbReference type="GO" id="GO:0051607">
    <property type="term" value="P:defense response to virus"/>
    <property type="evidence" value="ECO:0007669"/>
    <property type="project" value="UniProtKB-KW"/>
</dbReference>
<dbReference type="OrthoDB" id="9792564at2"/>
<evidence type="ECO:0000313" key="6">
    <source>
        <dbReference type="EMBL" id="AZR72424.1"/>
    </source>
</evidence>
<keyword evidence="7" id="KW-1185">Reference proteome</keyword>